<evidence type="ECO:0000256" key="2">
    <source>
        <dbReference type="SAM" id="MobiDB-lite"/>
    </source>
</evidence>
<dbReference type="Proteomes" id="UP001438008">
    <property type="component" value="Unassembled WGS sequence"/>
</dbReference>
<gene>
    <name evidence="3" type="ORF">WMO29_11875</name>
</gene>
<dbReference type="Gene3D" id="3.30.70.1380">
    <property type="entry name" value="Transcriptional regulatory protein pf0864 domain like"/>
    <property type="match status" value="1"/>
</dbReference>
<keyword evidence="4" id="KW-1185">Reference proteome</keyword>
<proteinExistence type="predicted"/>
<feature type="compositionally biased region" description="Polar residues" evidence="2">
    <location>
        <begin position="314"/>
        <end position="334"/>
    </location>
</feature>
<dbReference type="EMBL" id="JBBMFE010000011">
    <property type="protein sequence ID" value="MEQ2473175.1"/>
    <property type="molecule type" value="Genomic_DNA"/>
</dbReference>
<evidence type="ECO:0000313" key="3">
    <source>
        <dbReference type="EMBL" id="MEQ2473175.1"/>
    </source>
</evidence>
<dbReference type="RefSeq" id="WP_349164940.1">
    <property type="nucleotide sequence ID" value="NZ_JBBMFE010000011.1"/>
</dbReference>
<name>A0ABV1FJD9_9FIRM</name>
<dbReference type="PANTHER" id="PTHR36566">
    <property type="entry name" value="NICKEL INSERTION PROTEIN-RELATED"/>
    <property type="match status" value="1"/>
</dbReference>
<feature type="region of interest" description="Disordered" evidence="2">
    <location>
        <begin position="308"/>
        <end position="334"/>
    </location>
</feature>
<protein>
    <submittedName>
        <fullName evidence="3">LarC family nickel insertion protein</fullName>
    </submittedName>
</protein>
<dbReference type="InterPro" id="IPR002822">
    <property type="entry name" value="Ni_insertion"/>
</dbReference>
<accession>A0ABV1FJD9</accession>
<sequence>MSKNTLYLECYEGITGEMVLGALKDLAEALETEEKDRIIFPKERDCAETGFSKERMKQNIERQSKEQGTIQEELLPQIDLLLEKLQIEKITASPVWSDKGPTDALGLAIVARAEGACPERFVVKKVGTGTTYVNLENNTREPRTLRAMLIEEVPAGELWILESNIDDCAGEILGYTMDLLFEAGARDVWFTPIFMKKNRPAYQLSVLCAEDQIRALDAILFRETTTIGVRRYRVERTALPRRFFEVRVPGGTVRIKACEQPDGAEKCYPEYEDVKRVARETGKSYREVYQTAKTTAEQFGSLFKFKSHPDAASASPSFRQAKTAQSGSEWTSDH</sequence>
<keyword evidence="1" id="KW-0533">Nickel</keyword>
<evidence type="ECO:0000256" key="1">
    <source>
        <dbReference type="ARBA" id="ARBA00022596"/>
    </source>
</evidence>
<dbReference type="Gene3D" id="3.10.20.300">
    <property type="entry name" value="mk0293 like domain"/>
    <property type="match status" value="1"/>
</dbReference>
<comment type="caution">
    <text evidence="3">The sequence shown here is derived from an EMBL/GenBank/DDBJ whole genome shotgun (WGS) entry which is preliminary data.</text>
</comment>
<evidence type="ECO:0000313" key="4">
    <source>
        <dbReference type="Proteomes" id="UP001438008"/>
    </source>
</evidence>
<reference evidence="3 4" key="1">
    <citation type="submission" date="2024-03" db="EMBL/GenBank/DDBJ databases">
        <title>Human intestinal bacterial collection.</title>
        <authorList>
            <person name="Pauvert C."/>
            <person name="Hitch T.C.A."/>
            <person name="Clavel T."/>
        </authorList>
    </citation>
    <scope>NUCLEOTIDE SEQUENCE [LARGE SCALE GENOMIC DNA]</scope>
    <source>
        <strain evidence="3 4">CLA-AA-H132</strain>
    </source>
</reference>
<dbReference type="Pfam" id="PF01969">
    <property type="entry name" value="Ni_insertion"/>
    <property type="match status" value="1"/>
</dbReference>
<dbReference type="PANTHER" id="PTHR36566:SF1">
    <property type="entry name" value="PYRIDINIUM-3,5-BISTHIOCARBOXYLIC ACID MONONUCLEOTIDE NICKEL INSERTION PROTEIN"/>
    <property type="match status" value="1"/>
</dbReference>
<organism evidence="3 4">
    <name type="scientific">Laedolimicola intestinihominis</name>
    <dbReference type="NCBI Taxonomy" id="3133166"/>
    <lineage>
        <taxon>Bacteria</taxon>
        <taxon>Bacillati</taxon>
        <taxon>Bacillota</taxon>
        <taxon>Clostridia</taxon>
        <taxon>Lachnospirales</taxon>
        <taxon>Lachnospiraceae</taxon>
        <taxon>Laedolimicola</taxon>
    </lineage>
</organism>